<dbReference type="Gene3D" id="3.40.1190.20">
    <property type="match status" value="1"/>
</dbReference>
<dbReference type="Pfam" id="PF00294">
    <property type="entry name" value="PfkB"/>
    <property type="match status" value="1"/>
</dbReference>
<dbReference type="GO" id="GO:0005524">
    <property type="term" value="F:ATP binding"/>
    <property type="evidence" value="ECO:0007669"/>
    <property type="project" value="UniProtKB-KW"/>
</dbReference>
<dbReference type="InterPro" id="IPR050306">
    <property type="entry name" value="PfkB_Carbo_kinase"/>
</dbReference>
<dbReference type="EMBL" id="MDEC01000009">
    <property type="protein sequence ID" value="PPU64543.1"/>
    <property type="molecule type" value="Genomic_DNA"/>
</dbReference>
<comment type="similarity">
    <text evidence="1">Belongs to the carbohydrate kinase PfkB family.</text>
</comment>
<dbReference type="PANTHER" id="PTHR43085">
    <property type="entry name" value="HEXOKINASE FAMILY MEMBER"/>
    <property type="match status" value="1"/>
</dbReference>
<comment type="caution">
    <text evidence="7">The sequence shown here is derived from an EMBL/GenBank/DDBJ whole genome shotgun (WGS) entry which is preliminary data.</text>
</comment>
<dbReference type="PROSITE" id="PS00583">
    <property type="entry name" value="PFKB_KINASES_1"/>
    <property type="match status" value="1"/>
</dbReference>
<evidence type="ECO:0000256" key="3">
    <source>
        <dbReference type="ARBA" id="ARBA00022741"/>
    </source>
</evidence>
<keyword evidence="5" id="KW-0067">ATP-binding</keyword>
<accession>A0A2S7CSK3</accession>
<sequence>MLSVHRVLRHLGFAPAWRPGGGTRMSTIRNQVICFGEALIDMLALPQAAGDDARTFAQYAGGAPANVAVAVAKLGGAAHFVGMLGRDMFGDFLLQSLQQAGVATNGIVRTDQAKTALAFVALDAAGERSFSFYRPPAADLLFRAEHFAADGFAQAAVLHVCSNSMTEPEIAQCTLDGMRRARAAGAIVSLDLNLRPMLWPQDVDPAPVLWEALALADVVKLSREELDYLAGTLHADAGAVTQKLWQGQARWLLVTDGGGPVHWQTRTDAGQVPTFDVQVRDSTAAGDAFVGGLLYQLAARAIPLEQLCGDPTAMAEVIRFAAAVGALAVTRKGAFAAMPGIDDVHTLIQEQA</sequence>
<reference evidence="7 8" key="1">
    <citation type="submission" date="2016-08" db="EMBL/GenBank/DDBJ databases">
        <authorList>
            <person name="Seilhamer J.J."/>
        </authorList>
    </citation>
    <scope>NUCLEOTIDE SEQUENCE [LARGE SCALE GENOMIC DNA]</scope>
    <source>
        <strain evidence="7 8">CFBP4690</strain>
    </source>
</reference>
<organism evidence="7 8">
    <name type="scientific">Xanthomonas codiaei</name>
    <dbReference type="NCBI Taxonomy" id="56463"/>
    <lineage>
        <taxon>Bacteria</taxon>
        <taxon>Pseudomonadati</taxon>
        <taxon>Pseudomonadota</taxon>
        <taxon>Gammaproteobacteria</taxon>
        <taxon>Lysobacterales</taxon>
        <taxon>Lysobacteraceae</taxon>
        <taxon>Xanthomonas</taxon>
    </lineage>
</organism>
<dbReference type="PROSITE" id="PS00584">
    <property type="entry name" value="PFKB_KINASES_2"/>
    <property type="match status" value="1"/>
</dbReference>
<proteinExistence type="inferred from homology"/>
<keyword evidence="3" id="KW-0547">Nucleotide-binding</keyword>
<dbReference type="Proteomes" id="UP000237872">
    <property type="component" value="Unassembled WGS sequence"/>
</dbReference>
<dbReference type="SUPFAM" id="SSF53613">
    <property type="entry name" value="Ribokinase-like"/>
    <property type="match status" value="1"/>
</dbReference>
<feature type="domain" description="Carbohydrate kinase PfkB" evidence="6">
    <location>
        <begin position="31"/>
        <end position="337"/>
    </location>
</feature>
<gene>
    <name evidence="7" type="ORF">XcodCFBP4690_08715</name>
</gene>
<dbReference type="OrthoDB" id="9795789at2"/>
<dbReference type="AlphaFoldDB" id="A0A2S7CSK3"/>
<protein>
    <submittedName>
        <fullName evidence="7">Carbohydrate kinase</fullName>
    </submittedName>
</protein>
<evidence type="ECO:0000259" key="6">
    <source>
        <dbReference type="Pfam" id="PF00294"/>
    </source>
</evidence>
<dbReference type="CDD" id="cd01167">
    <property type="entry name" value="bac_FRK"/>
    <property type="match status" value="1"/>
</dbReference>
<evidence type="ECO:0000313" key="8">
    <source>
        <dbReference type="Proteomes" id="UP000237872"/>
    </source>
</evidence>
<dbReference type="PANTHER" id="PTHR43085:SF1">
    <property type="entry name" value="PSEUDOURIDINE KINASE-RELATED"/>
    <property type="match status" value="1"/>
</dbReference>
<dbReference type="GO" id="GO:0016301">
    <property type="term" value="F:kinase activity"/>
    <property type="evidence" value="ECO:0007669"/>
    <property type="project" value="UniProtKB-KW"/>
</dbReference>
<dbReference type="InterPro" id="IPR011611">
    <property type="entry name" value="PfkB_dom"/>
</dbReference>
<dbReference type="InterPro" id="IPR002173">
    <property type="entry name" value="Carboh/pur_kinase_PfkB_CS"/>
</dbReference>
<name>A0A2S7CSK3_9XANT</name>
<keyword evidence="4 7" id="KW-0418">Kinase</keyword>
<evidence type="ECO:0000256" key="5">
    <source>
        <dbReference type="ARBA" id="ARBA00022840"/>
    </source>
</evidence>
<keyword evidence="2" id="KW-0808">Transferase</keyword>
<evidence type="ECO:0000256" key="4">
    <source>
        <dbReference type="ARBA" id="ARBA00022777"/>
    </source>
</evidence>
<evidence type="ECO:0000256" key="2">
    <source>
        <dbReference type="ARBA" id="ARBA00022679"/>
    </source>
</evidence>
<evidence type="ECO:0000313" key="7">
    <source>
        <dbReference type="EMBL" id="PPU64543.1"/>
    </source>
</evidence>
<dbReference type="InterPro" id="IPR029056">
    <property type="entry name" value="Ribokinase-like"/>
</dbReference>
<evidence type="ECO:0000256" key="1">
    <source>
        <dbReference type="ARBA" id="ARBA00010688"/>
    </source>
</evidence>